<reference evidence="2 3" key="1">
    <citation type="journal article" date="2021" name="Nat. Commun.">
        <title>Genetic determinants of endophytism in the Arabidopsis root mycobiome.</title>
        <authorList>
            <person name="Mesny F."/>
            <person name="Miyauchi S."/>
            <person name="Thiergart T."/>
            <person name="Pickel B."/>
            <person name="Atanasova L."/>
            <person name="Karlsson M."/>
            <person name="Huettel B."/>
            <person name="Barry K.W."/>
            <person name="Haridas S."/>
            <person name="Chen C."/>
            <person name="Bauer D."/>
            <person name="Andreopoulos W."/>
            <person name="Pangilinan J."/>
            <person name="LaButti K."/>
            <person name="Riley R."/>
            <person name="Lipzen A."/>
            <person name="Clum A."/>
            <person name="Drula E."/>
            <person name="Henrissat B."/>
            <person name="Kohler A."/>
            <person name="Grigoriev I.V."/>
            <person name="Martin F.M."/>
            <person name="Hacquard S."/>
        </authorList>
    </citation>
    <scope>NUCLEOTIDE SEQUENCE [LARGE SCALE GENOMIC DNA]</scope>
    <source>
        <strain evidence="2 3">MPI-CAGE-CH-0241</strain>
    </source>
</reference>
<dbReference type="OrthoDB" id="4757095at2759"/>
<organism evidence="2 3">
    <name type="scientific">Thelonectria olida</name>
    <dbReference type="NCBI Taxonomy" id="1576542"/>
    <lineage>
        <taxon>Eukaryota</taxon>
        <taxon>Fungi</taxon>
        <taxon>Dikarya</taxon>
        <taxon>Ascomycota</taxon>
        <taxon>Pezizomycotina</taxon>
        <taxon>Sordariomycetes</taxon>
        <taxon>Hypocreomycetidae</taxon>
        <taxon>Hypocreales</taxon>
        <taxon>Nectriaceae</taxon>
        <taxon>Thelonectria</taxon>
    </lineage>
</organism>
<dbReference type="AlphaFoldDB" id="A0A9P9AR45"/>
<proteinExistence type="predicted"/>
<dbReference type="Pfam" id="PF24864">
    <property type="entry name" value="DUF7730"/>
    <property type="match status" value="1"/>
</dbReference>
<dbReference type="EMBL" id="JAGPYM010000008">
    <property type="protein sequence ID" value="KAH6891387.1"/>
    <property type="molecule type" value="Genomic_DNA"/>
</dbReference>
<keyword evidence="3" id="KW-1185">Reference proteome</keyword>
<protein>
    <recommendedName>
        <fullName evidence="1">DUF7730 domain-containing protein</fullName>
    </recommendedName>
</protein>
<accession>A0A9P9AR45</accession>
<name>A0A9P9AR45_9HYPO</name>
<comment type="caution">
    <text evidence="2">The sequence shown here is derived from an EMBL/GenBank/DDBJ whole genome shotgun (WGS) entry which is preliminary data.</text>
</comment>
<sequence>MASTQSLVQPDLGTLSTLPLEIRRLIYKEVWDPKLSMHLYFRGDQLSALPCLGAHIGDETEVDTRYPSREECDLRWEKKPSKNDNFWISRLSSSWGHHYRCEEDWMPHPDHPTSRKNKCISTLLVCEGMYHECIDFIHESLEINVTDLETAMYLVSNGDISPKSIGNEPCHTMPLSIIRSVRTLNLTFFQPPEFYIALGAGDKIPVNWGPSTQEMVAFNFGMVSQSLLQQQFASEAPLWREVWSGLTALPHLVNVNLWMDHDQPHSWSCVNERAVLQPLCDAEWASRVNLKVHLPNLRQDKATPAVHFTDMDCDKREGLPFKIRRRYRCPTRPEREWWGCSYEPDISDEEMVALGNEYGADMTADRWTTITILISQVENRCYRAVNITSRVPQKVKTAFRMTQARLGYKAE</sequence>
<gene>
    <name evidence="2" type="ORF">B0T10DRAFT_560629</name>
</gene>
<evidence type="ECO:0000313" key="2">
    <source>
        <dbReference type="EMBL" id="KAH6891387.1"/>
    </source>
</evidence>
<feature type="domain" description="DUF7730" evidence="1">
    <location>
        <begin position="15"/>
        <end position="155"/>
    </location>
</feature>
<evidence type="ECO:0000313" key="3">
    <source>
        <dbReference type="Proteomes" id="UP000777438"/>
    </source>
</evidence>
<dbReference type="InterPro" id="IPR056632">
    <property type="entry name" value="DUF7730"/>
</dbReference>
<dbReference type="Proteomes" id="UP000777438">
    <property type="component" value="Unassembled WGS sequence"/>
</dbReference>
<evidence type="ECO:0000259" key="1">
    <source>
        <dbReference type="Pfam" id="PF24864"/>
    </source>
</evidence>